<dbReference type="InterPro" id="IPR002110">
    <property type="entry name" value="Ankyrin_rpt"/>
</dbReference>
<dbReference type="SUPFAM" id="SSF48403">
    <property type="entry name" value="Ankyrin repeat"/>
    <property type="match status" value="1"/>
</dbReference>
<gene>
    <name evidence="2" type="ORF">THAOC_17224</name>
</gene>
<dbReference type="PANTHER" id="PTHR24133">
    <property type="entry name" value="ANKYRIN DOMAIN-CONTAINING"/>
    <property type="match status" value="1"/>
</dbReference>
<keyword evidence="1" id="KW-0040">ANK repeat</keyword>
<feature type="repeat" description="ANK" evidence="1">
    <location>
        <begin position="110"/>
        <end position="142"/>
    </location>
</feature>
<reference evidence="2 3" key="1">
    <citation type="journal article" date="2012" name="Genome Biol.">
        <title>Genome and low-iron response of an oceanic diatom adapted to chronic iron limitation.</title>
        <authorList>
            <person name="Lommer M."/>
            <person name="Specht M."/>
            <person name="Roy A.S."/>
            <person name="Kraemer L."/>
            <person name="Andreson R."/>
            <person name="Gutowska M.A."/>
            <person name="Wolf J."/>
            <person name="Bergner S.V."/>
            <person name="Schilhabel M.B."/>
            <person name="Klostermeier U.C."/>
            <person name="Beiko R.G."/>
            <person name="Rosenstiel P."/>
            <person name="Hippler M."/>
            <person name="Laroche J."/>
        </authorList>
    </citation>
    <scope>NUCLEOTIDE SEQUENCE [LARGE SCALE GENOMIC DNA]</scope>
    <source>
        <strain evidence="2 3">CCMP1005</strain>
    </source>
</reference>
<dbReference type="eggNOG" id="KOG4177">
    <property type="taxonomic scope" value="Eukaryota"/>
</dbReference>
<dbReference type="EMBL" id="AGNL01019070">
    <property type="protein sequence ID" value="EJK62177.1"/>
    <property type="molecule type" value="Genomic_DNA"/>
</dbReference>
<protein>
    <submittedName>
        <fullName evidence="2">Uncharacterized protein</fullName>
    </submittedName>
</protein>
<dbReference type="PRINTS" id="PR01415">
    <property type="entry name" value="ANKYRIN"/>
</dbReference>
<dbReference type="SMART" id="SM00248">
    <property type="entry name" value="ANK"/>
    <property type="match status" value="3"/>
</dbReference>
<dbReference type="InterPro" id="IPR036770">
    <property type="entry name" value="Ankyrin_rpt-contain_sf"/>
</dbReference>
<keyword evidence="3" id="KW-1185">Reference proteome</keyword>
<evidence type="ECO:0000313" key="2">
    <source>
        <dbReference type="EMBL" id="EJK62177.1"/>
    </source>
</evidence>
<evidence type="ECO:0000313" key="3">
    <source>
        <dbReference type="Proteomes" id="UP000266841"/>
    </source>
</evidence>
<dbReference type="Gene3D" id="1.25.40.20">
    <property type="entry name" value="Ankyrin repeat-containing domain"/>
    <property type="match status" value="1"/>
</dbReference>
<sequence>MGVIPPSSGAADAPSTSSTAARGRILLLLLILAIVPLASYRRSLAGESGAASRGGSDDTMGAYNSYRLNTPLFEAVKGNDLERTRELLEEGMKVRPNKMVVYNPNCEDAKGITPLIEATLLGNYDLVILLLQYGGKAQPDEGFRHTPLRAACLTANVPLIKLLLDRGADPNAKSEGGRTPLMGACFLRPQYDQSPDRLKLSQGAVRAILADSRTDVRATNDFGESALDLCRTRLYGPSMPLLRERIQTQHPNAKSIVAREQVLDAEKVRRCSEMVCVGFRSAGTQELGIATWVGTTLLWERTGFGQC</sequence>
<dbReference type="OrthoDB" id="79700at2759"/>
<proteinExistence type="predicted"/>
<dbReference type="InterPro" id="IPR052391">
    <property type="entry name" value="E3_Ligase-Neurotoxin"/>
</dbReference>
<feature type="repeat" description="ANK" evidence="1">
    <location>
        <begin position="143"/>
        <end position="175"/>
    </location>
</feature>
<organism evidence="2 3">
    <name type="scientific">Thalassiosira oceanica</name>
    <name type="common">Marine diatom</name>
    <dbReference type="NCBI Taxonomy" id="159749"/>
    <lineage>
        <taxon>Eukaryota</taxon>
        <taxon>Sar</taxon>
        <taxon>Stramenopiles</taxon>
        <taxon>Ochrophyta</taxon>
        <taxon>Bacillariophyta</taxon>
        <taxon>Coscinodiscophyceae</taxon>
        <taxon>Thalassiosirophycidae</taxon>
        <taxon>Thalassiosirales</taxon>
        <taxon>Thalassiosiraceae</taxon>
        <taxon>Thalassiosira</taxon>
    </lineage>
</organism>
<dbReference type="AlphaFoldDB" id="K0SVG3"/>
<dbReference type="PANTHER" id="PTHR24133:SF40">
    <property type="entry name" value="ANKYRIN REPEAT DOMAIN 44"/>
    <property type="match status" value="1"/>
</dbReference>
<dbReference type="Proteomes" id="UP000266841">
    <property type="component" value="Unassembled WGS sequence"/>
</dbReference>
<dbReference type="PROSITE" id="PS50297">
    <property type="entry name" value="ANK_REP_REGION"/>
    <property type="match status" value="1"/>
</dbReference>
<name>K0SVG3_THAOC</name>
<comment type="caution">
    <text evidence="2">The sequence shown here is derived from an EMBL/GenBank/DDBJ whole genome shotgun (WGS) entry which is preliminary data.</text>
</comment>
<accession>K0SVG3</accession>
<dbReference type="PROSITE" id="PS50088">
    <property type="entry name" value="ANK_REPEAT"/>
    <property type="match status" value="2"/>
</dbReference>
<dbReference type="Pfam" id="PF00023">
    <property type="entry name" value="Ank"/>
    <property type="match status" value="2"/>
</dbReference>
<evidence type="ECO:0000256" key="1">
    <source>
        <dbReference type="PROSITE-ProRule" id="PRU00023"/>
    </source>
</evidence>